<dbReference type="Proteomes" id="UP000184509">
    <property type="component" value="Unassembled WGS sequence"/>
</dbReference>
<evidence type="ECO:0008006" key="3">
    <source>
        <dbReference type="Google" id="ProtNLM"/>
    </source>
</evidence>
<dbReference type="OrthoDB" id="1060107at2"/>
<organism evidence="1 2">
    <name type="scientific">Bacteroides luti</name>
    <dbReference type="NCBI Taxonomy" id="1297750"/>
    <lineage>
        <taxon>Bacteria</taxon>
        <taxon>Pseudomonadati</taxon>
        <taxon>Bacteroidota</taxon>
        <taxon>Bacteroidia</taxon>
        <taxon>Bacteroidales</taxon>
        <taxon>Bacteroidaceae</taxon>
        <taxon>Bacteroides</taxon>
    </lineage>
</organism>
<dbReference type="EMBL" id="FQTV01000002">
    <property type="protein sequence ID" value="SHE51966.1"/>
    <property type="molecule type" value="Genomic_DNA"/>
</dbReference>
<dbReference type="InterPro" id="IPR021958">
    <property type="entry name" value="DUF3575"/>
</dbReference>
<dbReference type="AlphaFoldDB" id="A0A1M4U5Q1"/>
<accession>A0A1M4U5Q1</accession>
<dbReference type="SUPFAM" id="SSF49464">
    <property type="entry name" value="Carboxypeptidase regulatory domain-like"/>
    <property type="match status" value="1"/>
</dbReference>
<evidence type="ECO:0000313" key="1">
    <source>
        <dbReference type="EMBL" id="SHE51966.1"/>
    </source>
</evidence>
<evidence type="ECO:0000313" key="2">
    <source>
        <dbReference type="Proteomes" id="UP000184509"/>
    </source>
</evidence>
<reference evidence="1 2" key="1">
    <citation type="submission" date="2016-11" db="EMBL/GenBank/DDBJ databases">
        <authorList>
            <person name="Jaros S."/>
            <person name="Januszkiewicz K."/>
            <person name="Wedrychowicz H."/>
        </authorList>
    </citation>
    <scope>NUCLEOTIDE SEQUENCE [LARGE SCALE GENOMIC DNA]</scope>
    <source>
        <strain evidence="1 2">DSM 26991</strain>
    </source>
</reference>
<protein>
    <recommendedName>
        <fullName evidence="3">CarboxypepD_reg-like domain-containing protein</fullName>
    </recommendedName>
</protein>
<dbReference type="InterPro" id="IPR036709">
    <property type="entry name" value="Autotransporte_beta_dom_sf"/>
</dbReference>
<dbReference type="Pfam" id="PF12099">
    <property type="entry name" value="DUF3575"/>
    <property type="match status" value="1"/>
</dbReference>
<keyword evidence="2" id="KW-1185">Reference proteome</keyword>
<proteinExistence type="predicted"/>
<dbReference type="SUPFAM" id="SSF103515">
    <property type="entry name" value="Autotransporter"/>
    <property type="match status" value="1"/>
</dbReference>
<dbReference type="InterPro" id="IPR008969">
    <property type="entry name" value="CarboxyPept-like_regulatory"/>
</dbReference>
<dbReference type="STRING" id="1297750.SAMN05444405_1022"/>
<gene>
    <name evidence="1" type="ORF">SAMN05444405_1022</name>
</gene>
<sequence length="408" mass="46659">MARINILYFLLCILMFGISFHSEAQSRSCVSKNEKTLTEVLQMISKKKAVYINFNPKVTNRIYIKDVSSDKNEIKSLNNLLVDYDLEIKSAGLNFLYISPIQKILIKGCLKEKGLNKRLSDIVVTLDGKYTARTDMNGNFSFSILKGNHKLTIRDKAYYPVTMSLSKINPKNILIKLDKKKVKVLPPVISDVQTEKEKMQIPLINNVVSDSSLVQKPDIPDALPNYYKSNSTYILPLPAISPMYVLKSNLVMWEQINPNIAFEYKLSENVTAEISVGLKIGNNKNNGKSISYLIQPEIRYWLSNSFNGFFIGFHMYYAQFSKNNMVYLFQRRGTSNYDREGYLYGMGASCGYQFSINKHWRIEATAGAGNIHLAYDKMTWNNSFNNKKSLDYNYFGLTKAAINLVYAF</sequence>
<name>A0A1M4U5Q1_9BACE</name>